<dbReference type="InterPro" id="IPR005711">
    <property type="entry name" value="Ribosomal_uS5_euk/arc"/>
</dbReference>
<dbReference type="InterPro" id="IPR047866">
    <property type="entry name" value="Ribosomal_uS5_arc"/>
</dbReference>
<reference evidence="12" key="1">
    <citation type="journal article" date="2020" name="bioRxiv">
        <title>A rank-normalized archaeal taxonomy based on genome phylogeny resolves widespread incomplete and uneven classifications.</title>
        <authorList>
            <person name="Rinke C."/>
            <person name="Chuvochina M."/>
            <person name="Mussig A.J."/>
            <person name="Chaumeil P.-A."/>
            <person name="Waite D.W."/>
            <person name="Whitman W.B."/>
            <person name="Parks D.H."/>
            <person name="Hugenholtz P."/>
        </authorList>
    </citation>
    <scope>NUCLEOTIDE SEQUENCE</scope>
    <source>
        <strain evidence="12">UBA10219</strain>
    </source>
</reference>
<dbReference type="SUPFAM" id="SSF54211">
    <property type="entry name" value="Ribosomal protein S5 domain 2-like"/>
    <property type="match status" value="1"/>
</dbReference>
<dbReference type="PANTHER" id="PTHR13718">
    <property type="entry name" value="RIBOSOMAL S SUBUNIT"/>
    <property type="match status" value="1"/>
</dbReference>
<keyword evidence="4 9" id="KW-0689">Ribosomal protein</keyword>
<dbReference type="SUPFAM" id="SSF54768">
    <property type="entry name" value="dsRNA-binding domain-like"/>
    <property type="match status" value="1"/>
</dbReference>
<dbReference type="AlphaFoldDB" id="A0A7J4JFM6"/>
<comment type="caution">
    <text evidence="12">The sequence shown here is derived from an EMBL/GenBank/DDBJ whole genome shotgun (WGS) entry which is preliminary data.</text>
</comment>
<dbReference type="InterPro" id="IPR013810">
    <property type="entry name" value="Ribosomal_uS5_N"/>
</dbReference>
<evidence type="ECO:0000256" key="8">
    <source>
        <dbReference type="ARBA" id="ARBA00035519"/>
    </source>
</evidence>
<dbReference type="GO" id="GO:0019843">
    <property type="term" value="F:rRNA binding"/>
    <property type="evidence" value="ECO:0007669"/>
    <property type="project" value="UniProtKB-KW"/>
</dbReference>
<evidence type="ECO:0000256" key="3">
    <source>
        <dbReference type="ARBA" id="ARBA00022884"/>
    </source>
</evidence>
<accession>A0A7J4JFM6</accession>
<dbReference type="Pfam" id="PF03719">
    <property type="entry name" value="Ribosomal_S5_C"/>
    <property type="match status" value="1"/>
</dbReference>
<evidence type="ECO:0000256" key="4">
    <source>
        <dbReference type="ARBA" id="ARBA00022980"/>
    </source>
</evidence>
<evidence type="ECO:0000256" key="6">
    <source>
        <dbReference type="ARBA" id="ARBA00025844"/>
    </source>
</evidence>
<dbReference type="Pfam" id="PF00333">
    <property type="entry name" value="Ribosomal_S5"/>
    <property type="match status" value="1"/>
</dbReference>
<keyword evidence="3" id="KW-0694">RNA-binding</keyword>
<dbReference type="Proteomes" id="UP000678237">
    <property type="component" value="Unassembled WGS sequence"/>
</dbReference>
<dbReference type="GO" id="GO:0003735">
    <property type="term" value="F:structural constituent of ribosome"/>
    <property type="evidence" value="ECO:0007669"/>
    <property type="project" value="UniProtKB-UniRule"/>
</dbReference>
<evidence type="ECO:0000256" key="2">
    <source>
        <dbReference type="ARBA" id="ARBA00022730"/>
    </source>
</evidence>
<evidence type="ECO:0000256" key="9">
    <source>
        <dbReference type="PROSITE-ProRule" id="PRU00268"/>
    </source>
</evidence>
<dbReference type="FunFam" id="3.30.230.10:FF:000004">
    <property type="entry name" value="40S ribosomal protein S2"/>
    <property type="match status" value="1"/>
</dbReference>
<evidence type="ECO:0000256" key="10">
    <source>
        <dbReference type="RuleBase" id="RU003823"/>
    </source>
</evidence>
<evidence type="ECO:0000313" key="14">
    <source>
        <dbReference type="Proteomes" id="UP000564964"/>
    </source>
</evidence>
<feature type="domain" description="S5 DRBM" evidence="11">
    <location>
        <begin position="79"/>
        <end position="142"/>
    </location>
</feature>
<dbReference type="PANTHER" id="PTHR13718:SF4">
    <property type="entry name" value="40S RIBOSOMAL PROTEIN S2"/>
    <property type="match status" value="1"/>
</dbReference>
<reference evidence="13" key="2">
    <citation type="submission" date="2021-03" db="EMBL/GenBank/DDBJ databases">
        <authorList>
            <person name="Jaffe A."/>
        </authorList>
    </citation>
    <scope>NUCLEOTIDE SEQUENCE</scope>
    <source>
        <strain evidence="13">RIFCSPLOWO2_01_FULL_58_19</strain>
    </source>
</reference>
<gene>
    <name evidence="12" type="ORF">HA252_03890</name>
    <name evidence="13" type="ORF">J4203_04595</name>
</gene>
<evidence type="ECO:0000313" key="13">
    <source>
        <dbReference type="EMBL" id="MBS3063127.1"/>
    </source>
</evidence>
<proteinExistence type="inferred from homology"/>
<dbReference type="GO" id="GO:0006412">
    <property type="term" value="P:translation"/>
    <property type="evidence" value="ECO:0007669"/>
    <property type="project" value="InterPro"/>
</dbReference>
<dbReference type="Gene3D" id="3.30.160.20">
    <property type="match status" value="1"/>
</dbReference>
<comment type="subunit">
    <text evidence="6">Part of the 30S ribosomal subunit. Contacts protein S4.</text>
</comment>
<evidence type="ECO:0000256" key="1">
    <source>
        <dbReference type="ARBA" id="ARBA00008945"/>
    </source>
</evidence>
<keyword evidence="2" id="KW-0699">rRNA-binding</keyword>
<evidence type="ECO:0000256" key="7">
    <source>
        <dbReference type="ARBA" id="ARBA00035255"/>
    </source>
</evidence>
<evidence type="ECO:0000259" key="11">
    <source>
        <dbReference type="PROSITE" id="PS50881"/>
    </source>
</evidence>
<dbReference type="InterPro" id="IPR000851">
    <property type="entry name" value="Ribosomal_uS5"/>
</dbReference>
<dbReference type="NCBIfam" id="TIGR01020">
    <property type="entry name" value="uS5_euk_arch"/>
    <property type="match status" value="1"/>
</dbReference>
<evidence type="ECO:0000313" key="12">
    <source>
        <dbReference type="EMBL" id="HIH16518.1"/>
    </source>
</evidence>
<sequence length="241" mass="26967">MVEKKRTGRNPKASREERQLVEEALNRAADKEKRLANWVPKTETGRLVRNQEITSLDMVLDRGLAIMEPEIVDTLVPELEVKMVDFKKTARVRMAGRQFAFRVAMLIGDKTSFVGLGVSKDRERWPAVRKATRDAKLNLFRVRKGCGSWECMCGTNHSVPVKITGKSGSVRVTLIPAPKGTGLVAGENIKDVLRFAGVKDTWCKTRGSTGTKLNFVLATIDALNRVTRMRISEDLRSKGEK</sequence>
<protein>
    <recommendedName>
        <fullName evidence="7">Small ribosomal subunit protein uS5</fullName>
    </recommendedName>
    <alternativeName>
        <fullName evidence="8">30S ribosomal protein S5</fullName>
    </alternativeName>
</protein>
<evidence type="ECO:0000256" key="5">
    <source>
        <dbReference type="ARBA" id="ARBA00023274"/>
    </source>
</evidence>
<dbReference type="Gene3D" id="3.30.230.10">
    <property type="match status" value="1"/>
</dbReference>
<dbReference type="EMBL" id="JAGVWE010000004">
    <property type="protein sequence ID" value="MBS3063127.1"/>
    <property type="molecule type" value="Genomic_DNA"/>
</dbReference>
<dbReference type="InterPro" id="IPR005324">
    <property type="entry name" value="Ribosomal_uS5_C"/>
</dbReference>
<name>A0A7J4JFM6_9ARCH</name>
<dbReference type="EMBL" id="DUGH01000096">
    <property type="protein sequence ID" value="HIH16518.1"/>
    <property type="molecule type" value="Genomic_DNA"/>
</dbReference>
<comment type="similarity">
    <text evidence="1 10">Belongs to the universal ribosomal protein uS5 family.</text>
</comment>
<dbReference type="PROSITE" id="PS50881">
    <property type="entry name" value="S5_DSRBD"/>
    <property type="match status" value="1"/>
</dbReference>
<dbReference type="GO" id="GO:0022627">
    <property type="term" value="C:cytosolic small ribosomal subunit"/>
    <property type="evidence" value="ECO:0007669"/>
    <property type="project" value="TreeGrafter"/>
</dbReference>
<keyword evidence="5 9" id="KW-0687">Ribonucleoprotein</keyword>
<dbReference type="InterPro" id="IPR020568">
    <property type="entry name" value="Ribosomal_Su5_D2-typ_SF"/>
</dbReference>
<dbReference type="Proteomes" id="UP000564964">
    <property type="component" value="Unassembled WGS sequence"/>
</dbReference>
<dbReference type="NCBIfam" id="NF003125">
    <property type="entry name" value="PRK04044.1"/>
    <property type="match status" value="1"/>
</dbReference>
<dbReference type="InterPro" id="IPR014721">
    <property type="entry name" value="Ribsml_uS5_D2-typ_fold_subgr"/>
</dbReference>
<reference evidence="13" key="3">
    <citation type="submission" date="2021-05" db="EMBL/GenBank/DDBJ databases">
        <title>Protein family content uncovers lineage relationships and bacterial pathway maintenance mechanisms in DPANN archaea.</title>
        <authorList>
            <person name="Castelle C.J."/>
            <person name="Meheust R."/>
            <person name="Jaffe A.L."/>
            <person name="Seitz K."/>
            <person name="Gong X."/>
            <person name="Baker B.J."/>
            <person name="Banfield J.F."/>
        </authorList>
    </citation>
    <scope>NUCLEOTIDE SEQUENCE</scope>
    <source>
        <strain evidence="13">RIFCSPLOWO2_01_FULL_58_19</strain>
    </source>
</reference>
<organism evidence="12 14">
    <name type="scientific">Candidatus Iainarchaeum sp</name>
    <dbReference type="NCBI Taxonomy" id="3101447"/>
    <lineage>
        <taxon>Archaea</taxon>
        <taxon>Candidatus Iainarchaeota</taxon>
        <taxon>Candidatus Iainarchaeia</taxon>
        <taxon>Candidatus Iainarchaeales</taxon>
        <taxon>Candidatus Iainarchaeaceae</taxon>
        <taxon>Candidatus Iainarchaeum</taxon>
    </lineage>
</organism>